<gene>
    <name evidence="1" type="ORF">L195_g059994</name>
</gene>
<evidence type="ECO:0000313" key="1">
    <source>
        <dbReference type="EMBL" id="PNX60051.1"/>
    </source>
</evidence>
<organism evidence="1 2">
    <name type="scientific">Trifolium pratense</name>
    <name type="common">Red clover</name>
    <dbReference type="NCBI Taxonomy" id="57577"/>
    <lineage>
        <taxon>Eukaryota</taxon>
        <taxon>Viridiplantae</taxon>
        <taxon>Streptophyta</taxon>
        <taxon>Embryophyta</taxon>
        <taxon>Tracheophyta</taxon>
        <taxon>Spermatophyta</taxon>
        <taxon>Magnoliopsida</taxon>
        <taxon>eudicotyledons</taxon>
        <taxon>Gunneridae</taxon>
        <taxon>Pentapetalae</taxon>
        <taxon>rosids</taxon>
        <taxon>fabids</taxon>
        <taxon>Fabales</taxon>
        <taxon>Fabaceae</taxon>
        <taxon>Papilionoideae</taxon>
        <taxon>50 kb inversion clade</taxon>
        <taxon>NPAAA clade</taxon>
        <taxon>Hologalegina</taxon>
        <taxon>IRL clade</taxon>
        <taxon>Trifolieae</taxon>
        <taxon>Trifolium</taxon>
    </lineage>
</organism>
<dbReference type="Proteomes" id="UP000236291">
    <property type="component" value="Unassembled WGS sequence"/>
</dbReference>
<dbReference type="AlphaFoldDB" id="A0A2K3K177"/>
<evidence type="ECO:0000313" key="2">
    <source>
        <dbReference type="Proteomes" id="UP000236291"/>
    </source>
</evidence>
<sequence>AKSVYSTLASLDGVHLTVGDPDNWEVTPVGGIVENL</sequence>
<accession>A0A2K3K177</accession>
<reference evidence="1 2" key="1">
    <citation type="journal article" date="2014" name="Am. J. Bot.">
        <title>Genome assembly and annotation for red clover (Trifolium pratense; Fabaceae).</title>
        <authorList>
            <person name="Istvanek J."/>
            <person name="Jaros M."/>
            <person name="Krenek A."/>
            <person name="Repkova J."/>
        </authorList>
    </citation>
    <scope>NUCLEOTIDE SEQUENCE [LARGE SCALE GENOMIC DNA]</scope>
    <source>
        <strain evidence="2">cv. Tatra</strain>
        <tissue evidence="1">Young leaves</tissue>
    </source>
</reference>
<dbReference type="EMBL" id="ASHM01134821">
    <property type="protein sequence ID" value="PNX60051.1"/>
    <property type="molecule type" value="Genomic_DNA"/>
</dbReference>
<proteinExistence type="predicted"/>
<feature type="non-terminal residue" evidence="1">
    <location>
        <position position="1"/>
    </location>
</feature>
<name>A0A2K3K177_TRIPR</name>
<reference evidence="1 2" key="2">
    <citation type="journal article" date="2017" name="Front. Plant Sci.">
        <title>Gene Classification and Mining of Molecular Markers Useful in Red Clover (Trifolium pratense) Breeding.</title>
        <authorList>
            <person name="Istvanek J."/>
            <person name="Dluhosova J."/>
            <person name="Dluhos P."/>
            <person name="Patkova L."/>
            <person name="Nedelnik J."/>
            <person name="Repkova J."/>
        </authorList>
    </citation>
    <scope>NUCLEOTIDE SEQUENCE [LARGE SCALE GENOMIC DNA]</scope>
    <source>
        <strain evidence="2">cv. Tatra</strain>
        <tissue evidence="1">Young leaves</tissue>
    </source>
</reference>
<protein>
    <submittedName>
        <fullName evidence="1">Uncharacterized protein</fullName>
    </submittedName>
</protein>
<comment type="caution">
    <text evidence="1">The sequence shown here is derived from an EMBL/GenBank/DDBJ whole genome shotgun (WGS) entry which is preliminary data.</text>
</comment>